<dbReference type="WBParaSite" id="Pan_g22236.t1">
    <property type="protein sequence ID" value="Pan_g22236.t1"/>
    <property type="gene ID" value="Pan_g22236"/>
</dbReference>
<keyword evidence="1" id="KW-0812">Transmembrane</keyword>
<dbReference type="Proteomes" id="UP000492821">
    <property type="component" value="Unassembled WGS sequence"/>
</dbReference>
<feature type="transmembrane region" description="Helical" evidence="1">
    <location>
        <begin position="6"/>
        <end position="27"/>
    </location>
</feature>
<organism evidence="2 3">
    <name type="scientific">Panagrellus redivivus</name>
    <name type="common">Microworm</name>
    <dbReference type="NCBI Taxonomy" id="6233"/>
    <lineage>
        <taxon>Eukaryota</taxon>
        <taxon>Metazoa</taxon>
        <taxon>Ecdysozoa</taxon>
        <taxon>Nematoda</taxon>
        <taxon>Chromadorea</taxon>
        <taxon>Rhabditida</taxon>
        <taxon>Tylenchina</taxon>
        <taxon>Panagrolaimomorpha</taxon>
        <taxon>Panagrolaimoidea</taxon>
        <taxon>Panagrolaimidae</taxon>
        <taxon>Panagrellus</taxon>
    </lineage>
</organism>
<protein>
    <submittedName>
        <fullName evidence="3">IMV membrane protein</fullName>
    </submittedName>
</protein>
<reference evidence="3" key="2">
    <citation type="submission" date="2020-10" db="UniProtKB">
        <authorList>
            <consortium name="WormBaseParasite"/>
        </authorList>
    </citation>
    <scope>IDENTIFICATION</scope>
</reference>
<evidence type="ECO:0000313" key="2">
    <source>
        <dbReference type="Proteomes" id="UP000492821"/>
    </source>
</evidence>
<feature type="transmembrane region" description="Helical" evidence="1">
    <location>
        <begin position="39"/>
        <end position="65"/>
    </location>
</feature>
<keyword evidence="2" id="KW-1185">Reference proteome</keyword>
<keyword evidence="1" id="KW-1133">Transmembrane helix</keyword>
<evidence type="ECO:0000256" key="1">
    <source>
        <dbReference type="SAM" id="Phobius"/>
    </source>
</evidence>
<feature type="transmembrane region" description="Helical" evidence="1">
    <location>
        <begin position="71"/>
        <end position="97"/>
    </location>
</feature>
<accession>A0A7E4VLH5</accession>
<reference evidence="2" key="1">
    <citation type="journal article" date="2013" name="Genetics">
        <title>The draft genome and transcriptome of Panagrellus redivivus are shaped by the harsh demands of a free-living lifestyle.</title>
        <authorList>
            <person name="Srinivasan J."/>
            <person name="Dillman A.R."/>
            <person name="Macchietto M.G."/>
            <person name="Heikkinen L."/>
            <person name="Lakso M."/>
            <person name="Fracchia K.M."/>
            <person name="Antoshechkin I."/>
            <person name="Mortazavi A."/>
            <person name="Wong G."/>
            <person name="Sternberg P.W."/>
        </authorList>
    </citation>
    <scope>NUCLEOTIDE SEQUENCE [LARGE SCALE GENOMIC DNA]</scope>
    <source>
        <strain evidence="2">MT8872</strain>
    </source>
</reference>
<proteinExistence type="predicted"/>
<dbReference type="AlphaFoldDB" id="A0A7E4VLH5"/>
<evidence type="ECO:0000313" key="3">
    <source>
        <dbReference type="WBParaSite" id="Pan_g22236.t1"/>
    </source>
</evidence>
<keyword evidence="1" id="KW-0472">Membrane</keyword>
<name>A0A7E4VLH5_PANRE</name>
<sequence>MTIYIDLSTFLISIALICAIILIAAFVKHMKNVKDDVLPYTFVGFVMMFKSMAAQLIMLVTFVVIPTFLTLILMMFQVIWCSYFASLVMALTTTIFLST</sequence>